<comment type="subcellular location">
    <subcellularLocation>
        <location evidence="9">Cell inner membrane</location>
        <topology evidence="9">Peripheral membrane protein</topology>
        <orientation evidence="9">Cytoplasmic side</orientation>
    </subcellularLocation>
</comment>
<gene>
    <name evidence="9 11" type="primary">cysQ</name>
    <name evidence="11" type="ORF">H0A74_03260</name>
</gene>
<keyword evidence="4 9" id="KW-0997">Cell inner membrane</keyword>
<keyword evidence="6 9" id="KW-0378">Hydrolase</keyword>
<dbReference type="GO" id="GO:0008441">
    <property type="term" value="F:3'(2'),5'-bisphosphate nucleotidase activity"/>
    <property type="evidence" value="ECO:0007669"/>
    <property type="project" value="UniProtKB-UniRule"/>
</dbReference>
<keyword evidence="5 9" id="KW-0479">Metal-binding</keyword>
<dbReference type="SUPFAM" id="SSF56655">
    <property type="entry name" value="Carbohydrate phosphatase"/>
    <property type="match status" value="1"/>
</dbReference>
<dbReference type="InterPro" id="IPR006240">
    <property type="entry name" value="CysQ"/>
</dbReference>
<evidence type="ECO:0000256" key="2">
    <source>
        <dbReference type="ARBA" id="ARBA00005289"/>
    </source>
</evidence>
<dbReference type="CDD" id="cd01638">
    <property type="entry name" value="CysQ"/>
    <property type="match status" value="1"/>
</dbReference>
<evidence type="ECO:0000256" key="5">
    <source>
        <dbReference type="ARBA" id="ARBA00022723"/>
    </source>
</evidence>
<dbReference type="Proteomes" id="UP000525329">
    <property type="component" value="Unassembled WGS sequence"/>
</dbReference>
<dbReference type="InterPro" id="IPR050725">
    <property type="entry name" value="CysQ/Inositol_MonoPase"/>
</dbReference>
<dbReference type="GO" id="GO:0000287">
    <property type="term" value="F:magnesium ion binding"/>
    <property type="evidence" value="ECO:0007669"/>
    <property type="project" value="UniProtKB-UniRule"/>
</dbReference>
<dbReference type="InterPro" id="IPR000760">
    <property type="entry name" value="Inositol_monophosphatase-like"/>
</dbReference>
<sequence>MRYDNISMFDLLIPKLIRMTTKVGDMIMSLYENKLNIKIKSNKTPFTIADKNAHQLIVKTLSKLTPNTPILSEESEIIEFSERSKWREYWIIDPLDGTRDFLKQTDEFCICIAYIKQHKPIFGMIYAPPRKTHYYTTDANKVFKQEKNIIQPLNVRPNHNPLRIVIGHWSSHNKQLKNHLKKYKTYKVSQLGSALKFCAIAEGKYDYYPKFGPCSEWDTAAGVCILQNAGGSVVNQNEKPLSYNTKDDLTSPIFFASNKP</sequence>
<feature type="binding site" evidence="9">
    <location>
        <position position="95"/>
    </location>
    <ligand>
        <name>Mg(2+)</name>
        <dbReference type="ChEBI" id="CHEBI:18420"/>
        <label>1</label>
    </ligand>
</feature>
<evidence type="ECO:0000256" key="4">
    <source>
        <dbReference type="ARBA" id="ARBA00022519"/>
    </source>
</evidence>
<comment type="catalytic activity">
    <reaction evidence="1 9">
        <text>adenosine 3',5'-bisphosphate + H2O = AMP + phosphate</text>
        <dbReference type="Rhea" id="RHEA:10040"/>
        <dbReference type="ChEBI" id="CHEBI:15377"/>
        <dbReference type="ChEBI" id="CHEBI:43474"/>
        <dbReference type="ChEBI" id="CHEBI:58343"/>
        <dbReference type="ChEBI" id="CHEBI:456215"/>
        <dbReference type="EC" id="3.1.3.7"/>
    </reaction>
</comment>
<dbReference type="PROSITE" id="PS00629">
    <property type="entry name" value="IMP_1"/>
    <property type="match status" value="1"/>
</dbReference>
<proteinExistence type="inferred from homology"/>
<feature type="binding site" evidence="9">
    <location>
        <position position="218"/>
    </location>
    <ligand>
        <name>Mg(2+)</name>
        <dbReference type="ChEBI" id="CHEBI:18420"/>
        <label>2</label>
    </ligand>
</feature>
<feature type="binding site" evidence="9">
    <location>
        <position position="96"/>
    </location>
    <ligand>
        <name>Mg(2+)</name>
        <dbReference type="ChEBI" id="CHEBI:18420"/>
        <label>2</label>
    </ligand>
</feature>
<name>A0A853G6R3_9GAMM</name>
<dbReference type="HAMAP" id="MF_02095">
    <property type="entry name" value="CysQ"/>
    <property type="match status" value="1"/>
</dbReference>
<dbReference type="GO" id="GO:0000103">
    <property type="term" value="P:sulfate assimilation"/>
    <property type="evidence" value="ECO:0007669"/>
    <property type="project" value="TreeGrafter"/>
</dbReference>
<keyword evidence="7 9" id="KW-0460">Magnesium</keyword>
<evidence type="ECO:0000313" key="12">
    <source>
        <dbReference type="Proteomes" id="UP000525329"/>
    </source>
</evidence>
<evidence type="ECO:0000313" key="11">
    <source>
        <dbReference type="EMBL" id="NYT52573.1"/>
    </source>
</evidence>
<comment type="cofactor">
    <cofactor evidence="9 10">
        <name>Mg(2+)</name>
        <dbReference type="ChEBI" id="CHEBI:18420"/>
    </cofactor>
</comment>
<evidence type="ECO:0000256" key="6">
    <source>
        <dbReference type="ARBA" id="ARBA00022801"/>
    </source>
</evidence>
<dbReference type="GO" id="GO:0050427">
    <property type="term" value="P:3'-phosphoadenosine 5'-phosphosulfate metabolic process"/>
    <property type="evidence" value="ECO:0007669"/>
    <property type="project" value="TreeGrafter"/>
</dbReference>
<comment type="similarity">
    <text evidence="2 9">Belongs to the inositol monophosphatase superfamily. CysQ family.</text>
</comment>
<keyword evidence="3 9" id="KW-1003">Cell membrane</keyword>
<organism evidence="11 12">
    <name type="scientific">Candidatus Vesicomyosocius endoextente</name>
    <dbReference type="NCBI Taxonomy" id="2738853"/>
    <lineage>
        <taxon>Bacteria</taxon>
        <taxon>Pseudomonadati</taxon>
        <taxon>Pseudomonadota</taxon>
        <taxon>Gammaproteobacteria</taxon>
        <taxon>Candidatus Pseudothioglobaceae</taxon>
        <taxon>Candidatus Vesicomyidisocius</taxon>
    </lineage>
</organism>
<dbReference type="Pfam" id="PF00459">
    <property type="entry name" value="Inositol_P"/>
    <property type="match status" value="1"/>
</dbReference>
<evidence type="ECO:0000256" key="8">
    <source>
        <dbReference type="ARBA" id="ARBA00023136"/>
    </source>
</evidence>
<evidence type="ECO:0000256" key="3">
    <source>
        <dbReference type="ARBA" id="ARBA00022475"/>
    </source>
</evidence>
<feature type="binding site" evidence="9">
    <location>
        <position position="218"/>
    </location>
    <ligand>
        <name>substrate</name>
    </ligand>
</feature>
<dbReference type="Gene3D" id="3.30.540.10">
    <property type="entry name" value="Fructose-1,6-Bisphosphatase, subunit A, domain 1"/>
    <property type="match status" value="1"/>
</dbReference>
<dbReference type="GO" id="GO:0046854">
    <property type="term" value="P:phosphatidylinositol phosphate biosynthetic process"/>
    <property type="evidence" value="ECO:0007669"/>
    <property type="project" value="InterPro"/>
</dbReference>
<feature type="binding site" evidence="9">
    <location>
        <position position="73"/>
    </location>
    <ligand>
        <name>substrate</name>
    </ligand>
</feature>
<evidence type="ECO:0000256" key="10">
    <source>
        <dbReference type="PIRSR" id="PIRSR600760-2"/>
    </source>
</evidence>
<feature type="binding site" evidence="9">
    <location>
        <begin position="95"/>
        <end position="98"/>
    </location>
    <ligand>
        <name>substrate</name>
    </ligand>
</feature>
<dbReference type="AlphaFoldDB" id="A0A853G6R3"/>
<dbReference type="InterPro" id="IPR020583">
    <property type="entry name" value="Inositol_monoP_metal-BS"/>
</dbReference>
<feature type="binding site" evidence="9 10">
    <location>
        <position position="93"/>
    </location>
    <ligand>
        <name>Mg(2+)</name>
        <dbReference type="ChEBI" id="CHEBI:18420"/>
        <label>2</label>
    </ligand>
</feature>
<feature type="binding site" evidence="10">
    <location>
        <position position="73"/>
    </location>
    <ligand>
        <name>Mg(2+)</name>
        <dbReference type="ChEBI" id="CHEBI:18420"/>
        <label>1</label>
        <note>catalytic</note>
    </ligand>
</feature>
<dbReference type="EMBL" id="JACCHU010000002">
    <property type="protein sequence ID" value="NYT52573.1"/>
    <property type="molecule type" value="Genomic_DNA"/>
</dbReference>
<reference evidence="11 12" key="1">
    <citation type="submission" date="2020-05" db="EMBL/GenBank/DDBJ databases">
        <title>Horizontal transmission and recombination maintain forever young bacterial symbiont genomes.</title>
        <authorList>
            <person name="Russell S.L."/>
            <person name="Pepper-Tunick E."/>
            <person name="Svedberg J."/>
            <person name="Byrne A."/>
            <person name="Ruelas Castillo J."/>
            <person name="Vollmers C."/>
            <person name="Beinart R.A."/>
            <person name="Corbett-Detig R."/>
        </authorList>
    </citation>
    <scope>NUCLEOTIDE SEQUENCE [LARGE SCALE GENOMIC DNA]</scope>
    <source>
        <strain evidence="11">Monterey_2004</strain>
    </source>
</reference>
<keyword evidence="8 9" id="KW-0472">Membrane</keyword>
<feature type="binding site" evidence="9">
    <location>
        <position position="73"/>
    </location>
    <ligand>
        <name>Mg(2+)</name>
        <dbReference type="ChEBI" id="CHEBI:18420"/>
        <label>1</label>
    </ligand>
</feature>
<dbReference type="Gene3D" id="3.40.190.80">
    <property type="match status" value="1"/>
</dbReference>
<feature type="binding site" evidence="10">
    <location>
        <position position="218"/>
    </location>
    <ligand>
        <name>Mg(2+)</name>
        <dbReference type="ChEBI" id="CHEBI:18420"/>
        <label>1</label>
        <note>catalytic</note>
    </ligand>
</feature>
<dbReference type="GO" id="GO:0005886">
    <property type="term" value="C:plasma membrane"/>
    <property type="evidence" value="ECO:0007669"/>
    <property type="project" value="UniProtKB-SubCell"/>
</dbReference>
<dbReference type="InterPro" id="IPR020550">
    <property type="entry name" value="Inositol_monophosphatase_CS"/>
</dbReference>
<dbReference type="PANTHER" id="PTHR43028:SF5">
    <property type="entry name" value="3'(2'),5'-BISPHOSPHATE NUCLEOTIDASE 1"/>
    <property type="match status" value="1"/>
</dbReference>
<feature type="binding site" evidence="10">
    <location>
        <position position="95"/>
    </location>
    <ligand>
        <name>Mg(2+)</name>
        <dbReference type="ChEBI" id="CHEBI:18420"/>
        <label>1</label>
        <note>catalytic</note>
    </ligand>
</feature>
<comment type="caution">
    <text evidence="11">The sequence shown here is derived from an EMBL/GenBank/DDBJ whole genome shotgun (WGS) entry which is preliminary data.</text>
</comment>
<evidence type="ECO:0000256" key="1">
    <source>
        <dbReference type="ARBA" id="ARBA00001625"/>
    </source>
</evidence>
<evidence type="ECO:0000256" key="7">
    <source>
        <dbReference type="ARBA" id="ARBA00022842"/>
    </source>
</evidence>
<protein>
    <recommendedName>
        <fullName evidence="9">3'(2'),5'-bisphosphate nucleotidase CysQ</fullName>
        <ecNumber evidence="9">3.1.3.7</ecNumber>
    </recommendedName>
    <alternativeName>
        <fullName evidence="9">3'(2'),5-bisphosphonucleoside 3'(2')-phosphohydrolase</fullName>
    </alternativeName>
    <alternativeName>
        <fullName evidence="9">3'-phosphoadenosine 5'-phosphate phosphatase</fullName>
        <shortName evidence="9">PAP phosphatase</shortName>
    </alternativeName>
</protein>
<dbReference type="PROSITE" id="PS00630">
    <property type="entry name" value="IMP_2"/>
    <property type="match status" value="1"/>
</dbReference>
<dbReference type="PRINTS" id="PR00377">
    <property type="entry name" value="IMPHPHTASES"/>
</dbReference>
<dbReference type="NCBIfam" id="TIGR01331">
    <property type="entry name" value="bisphos_cysQ"/>
    <property type="match status" value="1"/>
</dbReference>
<dbReference type="PANTHER" id="PTHR43028">
    <property type="entry name" value="3'(2'),5'-BISPHOSPHATE NUCLEOTIDASE 1"/>
    <property type="match status" value="1"/>
</dbReference>
<evidence type="ECO:0000256" key="9">
    <source>
        <dbReference type="HAMAP-Rule" id="MF_02095"/>
    </source>
</evidence>
<feature type="binding site" evidence="10">
    <location>
        <position position="96"/>
    </location>
    <ligand>
        <name>Mg(2+)</name>
        <dbReference type="ChEBI" id="CHEBI:18420"/>
        <label>1</label>
        <note>catalytic</note>
    </ligand>
</feature>
<comment type="function">
    <text evidence="9">Converts adenosine-3',5'-bisphosphate (PAP) to AMP.</text>
</comment>
<feature type="binding site" evidence="9">
    <location>
        <position position="93"/>
    </location>
    <ligand>
        <name>Mg(2+)</name>
        <dbReference type="ChEBI" id="CHEBI:18420"/>
        <label>1</label>
    </ligand>
</feature>
<dbReference type="EC" id="3.1.3.7" evidence="9"/>
<accession>A0A853G6R3</accession>